<dbReference type="EMBL" id="JANVFT010000074">
    <property type="protein sequence ID" value="KAJ4475440.1"/>
    <property type="molecule type" value="Genomic_DNA"/>
</dbReference>
<protein>
    <submittedName>
        <fullName evidence="3">Uncharacterized protein</fullName>
    </submittedName>
</protein>
<keyword evidence="2" id="KW-0732">Signal</keyword>
<evidence type="ECO:0000313" key="4">
    <source>
        <dbReference type="Proteomes" id="UP001150217"/>
    </source>
</evidence>
<dbReference type="PROSITE" id="PS51257">
    <property type="entry name" value="PROKAR_LIPOPROTEIN"/>
    <property type="match status" value="1"/>
</dbReference>
<accession>A0ABQ8VB82</accession>
<dbReference type="Proteomes" id="UP001150217">
    <property type="component" value="Unassembled WGS sequence"/>
</dbReference>
<reference evidence="3" key="1">
    <citation type="submission" date="2022-08" db="EMBL/GenBank/DDBJ databases">
        <title>A Global Phylogenomic Analysis of the Shiitake Genus Lentinula.</title>
        <authorList>
            <consortium name="DOE Joint Genome Institute"/>
            <person name="Sierra-Patev S."/>
            <person name="Min B."/>
            <person name="Naranjo-Ortiz M."/>
            <person name="Looney B."/>
            <person name="Konkel Z."/>
            <person name="Slot J.C."/>
            <person name="Sakamoto Y."/>
            <person name="Steenwyk J.L."/>
            <person name="Rokas A."/>
            <person name="Carro J."/>
            <person name="Camarero S."/>
            <person name="Ferreira P."/>
            <person name="Molpeceres G."/>
            <person name="Ruiz-Duenas F.J."/>
            <person name="Serrano A."/>
            <person name="Henrissat B."/>
            <person name="Drula E."/>
            <person name="Hughes K.W."/>
            <person name="Mata J.L."/>
            <person name="Ishikawa N.K."/>
            <person name="Vargas-Isla R."/>
            <person name="Ushijima S."/>
            <person name="Smith C.A."/>
            <person name="Ahrendt S."/>
            <person name="Andreopoulos W."/>
            <person name="He G."/>
            <person name="Labutti K."/>
            <person name="Lipzen A."/>
            <person name="Ng V."/>
            <person name="Riley R."/>
            <person name="Sandor L."/>
            <person name="Barry K."/>
            <person name="Martinez A.T."/>
            <person name="Xiao Y."/>
            <person name="Gibbons J.G."/>
            <person name="Terashima K."/>
            <person name="Grigoriev I.V."/>
            <person name="Hibbett D.S."/>
        </authorList>
    </citation>
    <scope>NUCLEOTIDE SEQUENCE</scope>
    <source>
        <strain evidence="3">RHP3577 ss4</strain>
    </source>
</reference>
<comment type="caution">
    <text evidence="3">The sequence shown here is derived from an EMBL/GenBank/DDBJ whole genome shotgun (WGS) entry which is preliminary data.</text>
</comment>
<organism evidence="3 4">
    <name type="scientific">Lentinula lateritia</name>
    <dbReference type="NCBI Taxonomy" id="40482"/>
    <lineage>
        <taxon>Eukaryota</taxon>
        <taxon>Fungi</taxon>
        <taxon>Dikarya</taxon>
        <taxon>Basidiomycota</taxon>
        <taxon>Agaricomycotina</taxon>
        <taxon>Agaricomycetes</taxon>
        <taxon>Agaricomycetidae</taxon>
        <taxon>Agaricales</taxon>
        <taxon>Marasmiineae</taxon>
        <taxon>Omphalotaceae</taxon>
        <taxon>Lentinula</taxon>
    </lineage>
</organism>
<evidence type="ECO:0000256" key="1">
    <source>
        <dbReference type="SAM" id="MobiDB-lite"/>
    </source>
</evidence>
<feature type="signal peptide" evidence="2">
    <location>
        <begin position="1"/>
        <end position="23"/>
    </location>
</feature>
<proteinExistence type="predicted"/>
<name>A0ABQ8VB82_9AGAR</name>
<feature type="region of interest" description="Disordered" evidence="1">
    <location>
        <begin position="39"/>
        <end position="65"/>
    </location>
</feature>
<sequence length="249" mass="27389">MNMSFLKLFIACIVLVGCLEVLASPVDFGRFSPRSGYPSTRMITSTSESHDSGDDSAMSGLERRGDDRSSVGFIIIAKSDPLFSKLSLEQSSSTVLYALAFQGRTFLINDGDKVFSKVPPRLVTHRIKDLGISVQIRLPQNPKTLLTNLKTETQGDHGCTWIMEALEYLIKASQQKGMEVGLSEAEEENARNLITSKEKELGIAPSCGKKIRKPVTAVNSPMQHAIVESPTEMNLDYFSRRFLQASAAP</sequence>
<keyword evidence="4" id="KW-1185">Reference proteome</keyword>
<evidence type="ECO:0000313" key="3">
    <source>
        <dbReference type="EMBL" id="KAJ4475440.1"/>
    </source>
</evidence>
<evidence type="ECO:0000256" key="2">
    <source>
        <dbReference type="SAM" id="SignalP"/>
    </source>
</evidence>
<gene>
    <name evidence="3" type="ORF">C8R41DRAFT_547706</name>
</gene>
<feature type="chain" id="PRO_5046379748" evidence="2">
    <location>
        <begin position="24"/>
        <end position="249"/>
    </location>
</feature>